<name>L8GP66_ACACF</name>
<feature type="compositionally biased region" description="Basic and acidic residues" evidence="5">
    <location>
        <begin position="42"/>
        <end position="51"/>
    </location>
</feature>
<dbReference type="InterPro" id="IPR048485">
    <property type="entry name" value="COG5_helical"/>
</dbReference>
<reference evidence="8 9" key="1">
    <citation type="journal article" date="2013" name="Genome Biol.">
        <title>Genome of Acanthamoeba castellanii highlights extensive lateral gene transfer and early evolution of tyrosine kinase signaling.</title>
        <authorList>
            <person name="Clarke M."/>
            <person name="Lohan A.J."/>
            <person name="Liu B."/>
            <person name="Lagkouvardos I."/>
            <person name="Roy S."/>
            <person name="Zafar N."/>
            <person name="Bertelli C."/>
            <person name="Schilde C."/>
            <person name="Kianianmomeni A."/>
            <person name="Burglin T.R."/>
            <person name="Frech C."/>
            <person name="Turcotte B."/>
            <person name="Kopec K.O."/>
            <person name="Synnott J.M."/>
            <person name="Choo C."/>
            <person name="Paponov I."/>
            <person name="Finkler A."/>
            <person name="Soon Heng Tan C."/>
            <person name="Hutchins A.P."/>
            <person name="Weinmeier T."/>
            <person name="Rattei T."/>
            <person name="Chu J.S."/>
            <person name="Gimenez G."/>
            <person name="Irimia M."/>
            <person name="Rigden D.J."/>
            <person name="Fitzpatrick D.A."/>
            <person name="Lorenzo-Morales J."/>
            <person name="Bateman A."/>
            <person name="Chiu C.H."/>
            <person name="Tang P."/>
            <person name="Hegemann P."/>
            <person name="Fromm H."/>
            <person name="Raoult D."/>
            <person name="Greub G."/>
            <person name="Miranda-Saavedra D."/>
            <person name="Chen N."/>
            <person name="Nash P."/>
            <person name="Ginger M.L."/>
            <person name="Horn M."/>
            <person name="Schaap P."/>
            <person name="Caler L."/>
            <person name="Loftus B."/>
        </authorList>
    </citation>
    <scope>NUCLEOTIDE SEQUENCE [LARGE SCALE GENOMIC DNA]</scope>
    <source>
        <strain evidence="8 9">Neff</strain>
    </source>
</reference>
<dbReference type="AlphaFoldDB" id="L8GP66"/>
<comment type="subcellular location">
    <subcellularLocation>
        <location evidence="1">Golgi apparatus membrane</location>
        <topology evidence="1">Peripheral membrane protein</topology>
    </subcellularLocation>
</comment>
<organism evidence="8 9">
    <name type="scientific">Acanthamoeba castellanii (strain ATCC 30010 / Neff)</name>
    <dbReference type="NCBI Taxonomy" id="1257118"/>
    <lineage>
        <taxon>Eukaryota</taxon>
        <taxon>Amoebozoa</taxon>
        <taxon>Discosea</taxon>
        <taxon>Longamoebia</taxon>
        <taxon>Centramoebida</taxon>
        <taxon>Acanthamoebidae</taxon>
        <taxon>Acanthamoeba</taxon>
    </lineage>
</organism>
<evidence type="ECO:0000313" key="8">
    <source>
        <dbReference type="EMBL" id="ELR14443.1"/>
    </source>
</evidence>
<dbReference type="GeneID" id="14915024"/>
<dbReference type="EMBL" id="KB008053">
    <property type="protein sequence ID" value="ELR14443.1"/>
    <property type="molecule type" value="Genomic_DNA"/>
</dbReference>
<evidence type="ECO:0000256" key="2">
    <source>
        <dbReference type="ARBA" id="ARBA00020974"/>
    </source>
</evidence>
<feature type="domain" description="Conserved oligomeric Golgi complex subunit 5 helical" evidence="7">
    <location>
        <begin position="248"/>
        <end position="419"/>
    </location>
</feature>
<dbReference type="VEuPathDB" id="AmoebaDB:ACA1_381600"/>
<dbReference type="GO" id="GO:0006891">
    <property type="term" value="P:intra-Golgi vesicle-mediated transport"/>
    <property type="evidence" value="ECO:0007669"/>
    <property type="project" value="InterPro"/>
</dbReference>
<dbReference type="OrthoDB" id="18786at2759"/>
<dbReference type="Pfam" id="PF20649">
    <property type="entry name" value="COG5_C"/>
    <property type="match status" value="1"/>
</dbReference>
<evidence type="ECO:0000313" key="9">
    <source>
        <dbReference type="Proteomes" id="UP000011083"/>
    </source>
</evidence>
<feature type="region of interest" description="Disordered" evidence="5">
    <location>
        <begin position="24"/>
        <end position="79"/>
    </location>
</feature>
<protein>
    <recommendedName>
        <fullName evidence="2">Conserved oligomeric Golgi complex subunit 5</fullName>
    </recommendedName>
</protein>
<evidence type="ECO:0000256" key="4">
    <source>
        <dbReference type="ARBA" id="ARBA00023136"/>
    </source>
</evidence>
<dbReference type="STRING" id="1257118.L8GP66"/>
<evidence type="ECO:0000256" key="1">
    <source>
        <dbReference type="ARBA" id="ARBA00004395"/>
    </source>
</evidence>
<dbReference type="KEGG" id="acan:ACA1_381600"/>
<feature type="domain" description="Conserved oligomeric Golgi complex subunit 5 N-terminal" evidence="6">
    <location>
        <begin position="93"/>
        <end position="220"/>
    </location>
</feature>
<keyword evidence="4" id="KW-0472">Membrane</keyword>
<evidence type="ECO:0000256" key="3">
    <source>
        <dbReference type="ARBA" id="ARBA00023034"/>
    </source>
</evidence>
<dbReference type="GO" id="GO:0000139">
    <property type="term" value="C:Golgi membrane"/>
    <property type="evidence" value="ECO:0007669"/>
    <property type="project" value="UniProtKB-SubCell"/>
</dbReference>
<keyword evidence="9" id="KW-1185">Reference proteome</keyword>
<dbReference type="PANTHER" id="PTHR13228">
    <property type="entry name" value="CONSERVED OLIGOMERIC GOLGI COMPLEX COMPONENT 5"/>
    <property type="match status" value="1"/>
</dbReference>
<dbReference type="RefSeq" id="XP_004336456.1">
    <property type="nucleotide sequence ID" value="XM_004336408.1"/>
</dbReference>
<dbReference type="InterPro" id="IPR049176">
    <property type="entry name" value="COG5_N"/>
</dbReference>
<accession>L8GP66</accession>
<dbReference type="Proteomes" id="UP000011083">
    <property type="component" value="Unassembled WGS sequence"/>
</dbReference>
<evidence type="ECO:0000256" key="5">
    <source>
        <dbReference type="SAM" id="MobiDB-lite"/>
    </source>
</evidence>
<gene>
    <name evidence="8" type="ORF">ACA1_381600</name>
</gene>
<dbReference type="GO" id="GO:0017119">
    <property type="term" value="C:Golgi transport complex"/>
    <property type="evidence" value="ECO:0007669"/>
    <property type="project" value="InterPro"/>
</dbReference>
<proteinExistence type="predicted"/>
<evidence type="ECO:0000259" key="7">
    <source>
        <dbReference type="Pfam" id="PF20649"/>
    </source>
</evidence>
<evidence type="ECO:0000259" key="6">
    <source>
        <dbReference type="Pfam" id="PF10392"/>
    </source>
</evidence>
<dbReference type="PANTHER" id="PTHR13228:SF3">
    <property type="entry name" value="CONSERVED OLIGOMERIC GOLGI COMPLEX SUBUNIT 5"/>
    <property type="match status" value="1"/>
</dbReference>
<dbReference type="OMA" id="MMVEYFE"/>
<sequence>MDERAVGFNPRTLGDGLVYGANGDVQAFGRGPKTPGQHKTHERNVHAKGDSNHSAVENGNGEGSATPGATEGEKKVPNEALLDKFRTDVTYQQFLRKDFNPQQYASTVLKAADQSPYALPSALEKISSGIQSLNKELKVQSANQHEELFRQVHTIRHLEDILAQVTGGVDSLQSAITSIRSELSEPFLLIQARTTQLERVQSSCDVLRQITRFLYLAKKLRSHLDTQRLPEAAECLYELEQIRKTADLTGIHVVDKETQWIMKADEDVTNGASLMLIQGMETQNQSQVANAIKVFYHLKTLEQKLDTTLTALNAKISQTTKNVLSEDWRAALWTRIERLTDVLHSCSRVILKMKSTDTHGLILDDIVKVGTTEELFATFWKSLTQIVTDELANAARSSQFVETAFVGEYPKLLRLFNDLLKRLRTHMEVKDPKDESRLAFEQQLIGALAKFEHQYLSRSLTHLFEPINHIFAPGRAAPVPDDVVVLSKAIVSELETSKLDERLNASISRGVAKSLKYFAVKSENMLATEAEAYQVVEAVNASQKRNAMIFNALFQLHTAVTNLLPVIPPSAMEYIDDALKQLARVGQQIISPLFSRITAQLEATLLGIHHEGYGGSKHRDAVHQVSAYMEKLQKQIHHFHAVILSYFSSCPAISIRLRALATRVVTFFVRHAALVRPLSQIGTLKLAGDMAQMELALAPIHPLKDLGGPYKELRALRPLIFREKDQILGSPELESLSMTTAMHHMFSRAPEELLSPHVRAGWSIAKYSKWLDEQQEAEVWKLIKASLDAYANKVNQRGDSAFDPIFPVMVSLGNYFLERQRTGGPLS</sequence>
<keyword evidence="3" id="KW-0333">Golgi apparatus</keyword>
<dbReference type="Pfam" id="PF10392">
    <property type="entry name" value="COG5_N"/>
    <property type="match status" value="1"/>
</dbReference>
<dbReference type="InterPro" id="IPR019465">
    <property type="entry name" value="Cog5"/>
</dbReference>